<accession>A0AAV6VDX7</accession>
<name>A0AAV6VDX7_9ARAC</name>
<gene>
    <name evidence="1" type="ORF">JTE90_017255</name>
</gene>
<proteinExistence type="predicted"/>
<evidence type="ECO:0008006" key="3">
    <source>
        <dbReference type="Google" id="ProtNLM"/>
    </source>
</evidence>
<protein>
    <recommendedName>
        <fullName evidence="3">OB domain-containing protein</fullName>
    </recommendedName>
</protein>
<dbReference type="InterPro" id="IPR012340">
    <property type="entry name" value="NA-bd_OB-fold"/>
</dbReference>
<comment type="caution">
    <text evidence="1">The sequence shown here is derived from an EMBL/GenBank/DDBJ whole genome shotgun (WGS) entry which is preliminary data.</text>
</comment>
<evidence type="ECO:0000313" key="1">
    <source>
        <dbReference type="EMBL" id="KAG8194815.1"/>
    </source>
</evidence>
<dbReference type="Gene3D" id="2.40.50.140">
    <property type="entry name" value="Nucleic acid-binding proteins"/>
    <property type="match status" value="1"/>
</dbReference>
<dbReference type="Proteomes" id="UP000827092">
    <property type="component" value="Unassembled WGS sequence"/>
</dbReference>
<organism evidence="1 2">
    <name type="scientific">Oedothorax gibbosus</name>
    <dbReference type="NCBI Taxonomy" id="931172"/>
    <lineage>
        <taxon>Eukaryota</taxon>
        <taxon>Metazoa</taxon>
        <taxon>Ecdysozoa</taxon>
        <taxon>Arthropoda</taxon>
        <taxon>Chelicerata</taxon>
        <taxon>Arachnida</taxon>
        <taxon>Araneae</taxon>
        <taxon>Araneomorphae</taxon>
        <taxon>Entelegynae</taxon>
        <taxon>Araneoidea</taxon>
        <taxon>Linyphiidae</taxon>
        <taxon>Erigoninae</taxon>
        <taxon>Oedothorax</taxon>
    </lineage>
</organism>
<keyword evidence="2" id="KW-1185">Reference proteome</keyword>
<dbReference type="SUPFAM" id="SSF50249">
    <property type="entry name" value="Nucleic acid-binding proteins"/>
    <property type="match status" value="1"/>
</dbReference>
<dbReference type="AlphaFoldDB" id="A0AAV6VDX7"/>
<evidence type="ECO:0000313" key="2">
    <source>
        <dbReference type="Proteomes" id="UP000827092"/>
    </source>
</evidence>
<dbReference type="EMBL" id="JAFNEN010000098">
    <property type="protein sequence ID" value="KAG8194815.1"/>
    <property type="molecule type" value="Genomic_DNA"/>
</dbReference>
<sequence length="138" mass="15380">MFICEVLKSLGGLTSVEVSRTILKTQVMGMVTGIKKFPQSVIFCVDDGTGTLDCILWLKESPFLEKIFDLKKDVKSGMNTLSDEMKKCARSLLQKAEMSSTGEEQQYSHGDIISCLGNVKVYKGKPQLDIVHHCILYL</sequence>
<reference evidence="1 2" key="1">
    <citation type="journal article" date="2022" name="Nat. Ecol. Evol.">
        <title>A masculinizing supergene underlies an exaggerated male reproductive morph in a spider.</title>
        <authorList>
            <person name="Hendrickx F."/>
            <person name="De Corte Z."/>
            <person name="Sonet G."/>
            <person name="Van Belleghem S.M."/>
            <person name="Kostlbacher S."/>
            <person name="Vangestel C."/>
        </authorList>
    </citation>
    <scope>NUCLEOTIDE SEQUENCE [LARGE SCALE GENOMIC DNA]</scope>
    <source>
        <strain evidence="1">W744_W776</strain>
    </source>
</reference>